<dbReference type="Pfam" id="PF06834">
    <property type="entry name" value="TraU"/>
    <property type="match status" value="1"/>
</dbReference>
<dbReference type="RefSeq" id="WP_006683136.1">
    <property type="nucleotide sequence ID" value="NZ_CAFB01000058.1"/>
</dbReference>
<protein>
    <submittedName>
        <fullName evidence="2">Type IV conjugative transfer protein TraU</fullName>
    </submittedName>
</protein>
<comment type="caution">
    <text evidence="2">The sequence shown here is derived from an EMBL/GenBank/DDBJ whole genome shotgun (WGS) entry which is preliminary data.</text>
</comment>
<sequence length="341" mass="37037">MMRISRLKRFISLPLFVCGLWGTSIAQADPGCQNAKVIGPKLITDICWSCLFPIRIAGVPISGAGGRIPEEAVKSPLCTCRDGAGLPRPGVTTSMWEPAQLVEFQRVPGCSSVLNGTRFPFNRTFQGHHGTGSLDGGDGSFMHYHFYAFPLLTLLELFVRPNCNPDGYMDLDVLYFSELDPTWNNDELAFFTNPEAAAVANPIAAAACTADAASAMAGKPLKQLFWCAGSWGTLYPLSGHQNGGKGVIRDSSLLTARVLAALHRRGLSWRTMGADAMCKGVIDPLLPKTQYKFTLLHPVPETHSAHVIGESALNWGIAKTIPAVGQDPIYTIWRWNDCCNN</sequence>
<dbReference type="eggNOG" id="ENOG502Z7SA">
    <property type="taxonomic scope" value="Bacteria"/>
</dbReference>
<dbReference type="AlphaFoldDB" id="G2JBA4"/>
<organism evidence="2 3">
    <name type="scientific">Candidatus Glomeribacter gigasporarum BEG34</name>
    <dbReference type="NCBI Taxonomy" id="1070319"/>
    <lineage>
        <taxon>Bacteria</taxon>
        <taxon>Pseudomonadati</taxon>
        <taxon>Pseudomonadota</taxon>
        <taxon>Betaproteobacteria</taxon>
        <taxon>Burkholderiales</taxon>
        <taxon>Burkholderiaceae</taxon>
        <taxon>Candidatus Glomeribacter</taxon>
    </lineage>
</organism>
<name>G2JBA4_9BURK</name>
<reference evidence="2 3" key="1">
    <citation type="submission" date="2011-08" db="EMBL/GenBank/DDBJ databases">
        <title>The genome of the obligate endobacterium of an arbuscular mycorrhizal fungus reveals an interphylum network of nutritional interactions.</title>
        <authorList>
            <person name="Ghignone S."/>
            <person name="Salvioli A."/>
            <person name="Anca I."/>
            <person name="Lumini E."/>
            <person name="Ortu G."/>
            <person name="Petiti L."/>
            <person name="Cruveiller S."/>
            <person name="Bianciotto V."/>
            <person name="Piffanelli P."/>
            <person name="Lanfranco L."/>
            <person name="Bonfante P."/>
        </authorList>
    </citation>
    <scope>NUCLEOTIDE SEQUENCE [LARGE SCALE GENOMIC DNA]</scope>
    <source>
        <strain evidence="2 3">BEG34</strain>
    </source>
</reference>
<feature type="chain" id="PRO_5003432092" evidence="1">
    <location>
        <begin position="29"/>
        <end position="341"/>
    </location>
</feature>
<dbReference type="STRING" id="1070319.CAGGBEG34_30017"/>
<evidence type="ECO:0000313" key="3">
    <source>
        <dbReference type="Proteomes" id="UP000054051"/>
    </source>
</evidence>
<evidence type="ECO:0000313" key="2">
    <source>
        <dbReference type="EMBL" id="CCD30057.1"/>
    </source>
</evidence>
<evidence type="ECO:0000256" key="1">
    <source>
        <dbReference type="SAM" id="SignalP"/>
    </source>
</evidence>
<gene>
    <name evidence="2" type="primary">traU</name>
    <name evidence="2" type="ORF">CAGGBEG34_30017</name>
</gene>
<dbReference type="Proteomes" id="UP000054051">
    <property type="component" value="Unassembled WGS sequence"/>
</dbReference>
<accession>G2JBA4</accession>
<dbReference type="EMBL" id="CAFB01000058">
    <property type="protein sequence ID" value="CCD30057.1"/>
    <property type="molecule type" value="Genomic_DNA"/>
</dbReference>
<keyword evidence="3" id="KW-1185">Reference proteome</keyword>
<dbReference type="OrthoDB" id="9788211at2"/>
<feature type="signal peptide" evidence="1">
    <location>
        <begin position="1"/>
        <end position="28"/>
    </location>
</feature>
<proteinExistence type="predicted"/>
<dbReference type="InterPro" id="IPR009649">
    <property type="entry name" value="TraU"/>
</dbReference>
<keyword evidence="1" id="KW-0732">Signal</keyword>